<evidence type="ECO:0000313" key="3">
    <source>
        <dbReference type="Proteomes" id="UP000664940"/>
    </source>
</evidence>
<dbReference type="Proteomes" id="UP000664940">
    <property type="component" value="Unassembled WGS sequence"/>
</dbReference>
<dbReference type="AlphaFoldDB" id="A0A834BA68"/>
<evidence type="ECO:0000256" key="1">
    <source>
        <dbReference type="SAM" id="MobiDB-lite"/>
    </source>
</evidence>
<organism evidence="2 3">
    <name type="scientific">Phyllostomus discolor</name>
    <name type="common">pale spear-nosed bat</name>
    <dbReference type="NCBI Taxonomy" id="89673"/>
    <lineage>
        <taxon>Eukaryota</taxon>
        <taxon>Metazoa</taxon>
        <taxon>Chordata</taxon>
        <taxon>Craniata</taxon>
        <taxon>Vertebrata</taxon>
        <taxon>Euteleostomi</taxon>
        <taxon>Mammalia</taxon>
        <taxon>Eutheria</taxon>
        <taxon>Laurasiatheria</taxon>
        <taxon>Chiroptera</taxon>
        <taxon>Yangochiroptera</taxon>
        <taxon>Phyllostomidae</taxon>
        <taxon>Phyllostominae</taxon>
        <taxon>Phyllostomus</taxon>
    </lineage>
</organism>
<evidence type="ECO:0000313" key="2">
    <source>
        <dbReference type="EMBL" id="KAF6125384.1"/>
    </source>
</evidence>
<accession>A0A834BA68</accession>
<gene>
    <name evidence="2" type="ORF">HJG60_009863</name>
</gene>
<comment type="caution">
    <text evidence="2">The sequence shown here is derived from an EMBL/GenBank/DDBJ whole genome shotgun (WGS) entry which is preliminary data.</text>
</comment>
<feature type="region of interest" description="Disordered" evidence="1">
    <location>
        <begin position="96"/>
        <end position="123"/>
    </location>
</feature>
<protein>
    <submittedName>
        <fullName evidence="2">Uncharacterized protein</fullName>
    </submittedName>
</protein>
<feature type="compositionally biased region" description="Polar residues" evidence="1">
    <location>
        <begin position="109"/>
        <end position="123"/>
    </location>
</feature>
<proteinExistence type="predicted"/>
<name>A0A834BA68_9CHIR</name>
<dbReference type="EMBL" id="JABVXQ010000002">
    <property type="protein sequence ID" value="KAF6125384.1"/>
    <property type="molecule type" value="Genomic_DNA"/>
</dbReference>
<sequence>MYPEDRTALPPTSFFLVTSSDAPTPLSLTGRRLTSALDFAVIPYMLLGMCPKVFIGYTVRSGTSQSEDMCVFNFYSYCLGPFQKVVSSHTQQQCPCEGARIQPPRTPWQGRSVSGEANQPQMR</sequence>
<reference evidence="2 3" key="1">
    <citation type="journal article" date="2020" name="Nature">
        <title>Six reference-quality genomes reveal evolution of bat adaptations.</title>
        <authorList>
            <person name="Jebb D."/>
            <person name="Huang Z."/>
            <person name="Pippel M."/>
            <person name="Hughes G.M."/>
            <person name="Lavrichenko K."/>
            <person name="Devanna P."/>
            <person name="Winkler S."/>
            <person name="Jermiin L.S."/>
            <person name="Skirmuntt E.C."/>
            <person name="Katzourakis A."/>
            <person name="Burkitt-Gray L."/>
            <person name="Ray D.A."/>
            <person name="Sullivan K.A.M."/>
            <person name="Roscito J.G."/>
            <person name="Kirilenko B.M."/>
            <person name="Davalos L.M."/>
            <person name="Corthals A.P."/>
            <person name="Power M.L."/>
            <person name="Jones G."/>
            <person name="Ransome R.D."/>
            <person name="Dechmann D.K.N."/>
            <person name="Locatelli A.G."/>
            <person name="Puechmaille S.J."/>
            <person name="Fedrigo O."/>
            <person name="Jarvis E.D."/>
            <person name="Hiller M."/>
            <person name="Vernes S.C."/>
            <person name="Myers E.W."/>
            <person name="Teeling E.C."/>
        </authorList>
    </citation>
    <scope>NUCLEOTIDE SEQUENCE [LARGE SCALE GENOMIC DNA]</scope>
    <source>
        <strain evidence="2">Bat1K_MPI-CBG_1</strain>
    </source>
</reference>